<evidence type="ECO:0000256" key="1">
    <source>
        <dbReference type="SAM" id="MobiDB-lite"/>
    </source>
</evidence>
<accession>H5XQD7</accession>
<dbReference type="RefSeq" id="WP_005460452.1">
    <property type="nucleotide sequence ID" value="NZ_CM001440.1"/>
</dbReference>
<feature type="compositionally biased region" description="Low complexity" evidence="1">
    <location>
        <begin position="1"/>
        <end position="17"/>
    </location>
</feature>
<reference evidence="2 3" key="1">
    <citation type="submission" date="2011-11" db="EMBL/GenBank/DDBJ databases">
        <title>The Noncontiguous Finished sequence of Saccharomonospora cyanea NA-134.</title>
        <authorList>
            <consortium name="US DOE Joint Genome Institute"/>
            <person name="Lucas S."/>
            <person name="Han J."/>
            <person name="Lapidus A."/>
            <person name="Cheng J.-F."/>
            <person name="Goodwin L."/>
            <person name="Pitluck S."/>
            <person name="Peters L."/>
            <person name="Ovchinnikova G."/>
            <person name="Lu M."/>
            <person name="Detter J.C."/>
            <person name="Han C."/>
            <person name="Tapia R."/>
            <person name="Land M."/>
            <person name="Hauser L."/>
            <person name="Kyrpides N."/>
            <person name="Ivanova N."/>
            <person name="Pagani I."/>
            <person name="Brambilla E.-M."/>
            <person name="Klenk H.-P."/>
            <person name="Woyke T."/>
        </authorList>
    </citation>
    <scope>NUCLEOTIDE SEQUENCE [LARGE SCALE GENOMIC DNA]</scope>
    <source>
        <strain evidence="2 3">NA-134</strain>
    </source>
</reference>
<evidence type="ECO:0000313" key="3">
    <source>
        <dbReference type="Proteomes" id="UP000002791"/>
    </source>
</evidence>
<sequence length="110" mass="11844">MNRPAHGAGARRPASGAEPEKNTNQLRVWRDLIEALDHLDDAWQATGTSRPSASAQLPANLVVDLVRATERGTRVLAGVAGVVVQQYDSGSAFQDVASALERANRTWPTR</sequence>
<organism evidence="2 3">
    <name type="scientific">Saccharomonospora cyanea NA-134</name>
    <dbReference type="NCBI Taxonomy" id="882082"/>
    <lineage>
        <taxon>Bacteria</taxon>
        <taxon>Bacillati</taxon>
        <taxon>Actinomycetota</taxon>
        <taxon>Actinomycetes</taxon>
        <taxon>Pseudonocardiales</taxon>
        <taxon>Pseudonocardiaceae</taxon>
        <taxon>Saccharomonospora</taxon>
    </lineage>
</organism>
<dbReference type="STRING" id="882082.SaccyDRAFT_5076"/>
<dbReference type="EMBL" id="CM001440">
    <property type="protein sequence ID" value="EHR63870.1"/>
    <property type="molecule type" value="Genomic_DNA"/>
</dbReference>
<feature type="region of interest" description="Disordered" evidence="1">
    <location>
        <begin position="1"/>
        <end position="24"/>
    </location>
</feature>
<proteinExistence type="predicted"/>
<dbReference type="AlphaFoldDB" id="H5XQD7"/>
<dbReference type="Proteomes" id="UP000002791">
    <property type="component" value="Chromosome"/>
</dbReference>
<dbReference type="OrthoDB" id="3697884at2"/>
<gene>
    <name evidence="2" type="ORF">SaccyDRAFT_5076</name>
</gene>
<evidence type="ECO:0000313" key="2">
    <source>
        <dbReference type="EMBL" id="EHR63870.1"/>
    </source>
</evidence>
<name>H5XQD7_9PSEU</name>
<protein>
    <submittedName>
        <fullName evidence="2">Uncharacterized protein</fullName>
    </submittedName>
</protein>
<keyword evidence="3" id="KW-1185">Reference proteome</keyword>
<dbReference type="HOGENOM" id="CLU_2169233_0_0_11"/>